<dbReference type="EMBL" id="LGRX02002792">
    <property type="protein sequence ID" value="KAK3283413.1"/>
    <property type="molecule type" value="Genomic_DNA"/>
</dbReference>
<protein>
    <submittedName>
        <fullName evidence="1">Uncharacterized protein</fullName>
    </submittedName>
</protein>
<evidence type="ECO:0000313" key="2">
    <source>
        <dbReference type="Proteomes" id="UP001190700"/>
    </source>
</evidence>
<evidence type="ECO:0000313" key="1">
    <source>
        <dbReference type="EMBL" id="KAK3283413.1"/>
    </source>
</evidence>
<keyword evidence="2" id="KW-1185">Reference proteome</keyword>
<sequence>MAARLQLSTPIGGHRDASTSAVASKVLKIASRTSHFITCPSAISLQALRRVAHRSSAVSTNGAQSRSTRLAVKAGVDTGDAMEQYRECSSKALKMNLDPKFYGTLAEIGAGQEVARWFFAVGGAAGTIAKTISAYDMTISDTFYGKCARYVTKERLEAMLEYEYLQCELPLKADRGKNTCFFAFADTVVAKAYLRDNECHGWLGVKWQTSPGTPPSRLMLHIRMLDPTATLQQEALGVFGVNMLHAALYMTDDINETNNFTPFLQALTNELSADRIE</sequence>
<feature type="non-terminal residue" evidence="1">
    <location>
        <position position="277"/>
    </location>
</feature>
<gene>
    <name evidence="1" type="ORF">CYMTET_8881</name>
</gene>
<reference evidence="1 2" key="1">
    <citation type="journal article" date="2015" name="Genome Biol. Evol.">
        <title>Comparative Genomics of a Bacterivorous Green Alga Reveals Evolutionary Causalities and Consequences of Phago-Mixotrophic Mode of Nutrition.</title>
        <authorList>
            <person name="Burns J.A."/>
            <person name="Paasch A."/>
            <person name="Narechania A."/>
            <person name="Kim E."/>
        </authorList>
    </citation>
    <scope>NUCLEOTIDE SEQUENCE [LARGE SCALE GENOMIC DNA]</scope>
    <source>
        <strain evidence="1 2">PLY_AMNH</strain>
    </source>
</reference>
<dbReference type="AlphaFoldDB" id="A0AAE0LFK0"/>
<comment type="caution">
    <text evidence="1">The sequence shown here is derived from an EMBL/GenBank/DDBJ whole genome shotgun (WGS) entry which is preliminary data.</text>
</comment>
<accession>A0AAE0LFK0</accession>
<organism evidence="1 2">
    <name type="scientific">Cymbomonas tetramitiformis</name>
    <dbReference type="NCBI Taxonomy" id="36881"/>
    <lineage>
        <taxon>Eukaryota</taxon>
        <taxon>Viridiplantae</taxon>
        <taxon>Chlorophyta</taxon>
        <taxon>Pyramimonadophyceae</taxon>
        <taxon>Pyramimonadales</taxon>
        <taxon>Pyramimonadaceae</taxon>
        <taxon>Cymbomonas</taxon>
    </lineage>
</organism>
<dbReference type="Proteomes" id="UP001190700">
    <property type="component" value="Unassembled WGS sequence"/>
</dbReference>
<proteinExistence type="predicted"/>
<name>A0AAE0LFK0_9CHLO</name>